<dbReference type="EMBL" id="JXXN02001311">
    <property type="protein sequence ID" value="THD25049.1"/>
    <property type="molecule type" value="Genomic_DNA"/>
</dbReference>
<dbReference type="Proteomes" id="UP000230066">
    <property type="component" value="Unassembled WGS sequence"/>
</dbReference>
<evidence type="ECO:0000256" key="2">
    <source>
        <dbReference type="ARBA" id="ARBA00022574"/>
    </source>
</evidence>
<feature type="repeat" description="WD" evidence="5">
    <location>
        <begin position="94"/>
        <end position="135"/>
    </location>
</feature>
<evidence type="ECO:0000313" key="8">
    <source>
        <dbReference type="Proteomes" id="UP000230066"/>
    </source>
</evidence>
<evidence type="ECO:0000259" key="6">
    <source>
        <dbReference type="Pfam" id="PF08625"/>
    </source>
</evidence>
<keyword evidence="4" id="KW-0539">Nucleus</keyword>
<gene>
    <name evidence="7" type="ORF">D915_004238</name>
</gene>
<evidence type="ECO:0000256" key="5">
    <source>
        <dbReference type="PROSITE-ProRule" id="PRU00221"/>
    </source>
</evidence>
<dbReference type="GO" id="GO:0030686">
    <property type="term" value="C:90S preribosome"/>
    <property type="evidence" value="ECO:0007669"/>
    <property type="project" value="TreeGrafter"/>
</dbReference>
<dbReference type="PRINTS" id="PR00320">
    <property type="entry name" value="GPROTEINBRPT"/>
</dbReference>
<dbReference type="CDD" id="cd00200">
    <property type="entry name" value="WD40"/>
    <property type="match status" value="1"/>
</dbReference>
<keyword evidence="8" id="KW-1185">Reference proteome</keyword>
<evidence type="ECO:0000313" key="7">
    <source>
        <dbReference type="EMBL" id="THD25049.1"/>
    </source>
</evidence>
<dbReference type="GO" id="GO:0034511">
    <property type="term" value="F:U3 snoRNA binding"/>
    <property type="evidence" value="ECO:0007669"/>
    <property type="project" value="TreeGrafter"/>
</dbReference>
<dbReference type="InterPro" id="IPR001680">
    <property type="entry name" value="WD40_rpt"/>
</dbReference>
<comment type="caution">
    <text evidence="7">The sequence shown here is derived from an EMBL/GenBank/DDBJ whole genome shotgun (WGS) entry which is preliminary data.</text>
</comment>
<dbReference type="InterPro" id="IPR036322">
    <property type="entry name" value="WD40_repeat_dom_sf"/>
</dbReference>
<reference evidence="7" key="1">
    <citation type="submission" date="2019-03" db="EMBL/GenBank/DDBJ databases">
        <title>Improved annotation for the trematode Fasciola hepatica.</title>
        <authorList>
            <person name="Choi Y.-J."/>
            <person name="Martin J."/>
            <person name="Mitreva M."/>
        </authorList>
    </citation>
    <scope>NUCLEOTIDE SEQUENCE [LARGE SCALE GENOMIC DNA]</scope>
</reference>
<dbReference type="InterPro" id="IPR019775">
    <property type="entry name" value="WD40_repeat_CS"/>
</dbReference>
<protein>
    <submittedName>
        <fullName evidence="7">Transducin beta protein 3</fullName>
    </submittedName>
</protein>
<evidence type="ECO:0000256" key="4">
    <source>
        <dbReference type="ARBA" id="ARBA00023242"/>
    </source>
</evidence>
<comment type="subcellular location">
    <subcellularLocation>
        <location evidence="1">Nucleus</location>
        <location evidence="1">Nucleolus</location>
    </subcellularLocation>
</comment>
<dbReference type="PANTHER" id="PTHR19854:SF15">
    <property type="entry name" value="TRANSDUCIN BETA-LIKE PROTEIN 3"/>
    <property type="match status" value="1"/>
</dbReference>
<dbReference type="SUPFAM" id="SSF50978">
    <property type="entry name" value="WD40 repeat-like"/>
    <property type="match status" value="1"/>
</dbReference>
<feature type="domain" description="U3 small nucleolar RNA-associated protein 13 C-terminal" evidence="6">
    <location>
        <begin position="248"/>
        <end position="406"/>
    </location>
</feature>
<name>A0A4E0R8K4_FASHE</name>
<dbReference type="PROSITE" id="PS50294">
    <property type="entry name" value="WD_REPEATS_REGION"/>
    <property type="match status" value="3"/>
</dbReference>
<dbReference type="InterPro" id="IPR013934">
    <property type="entry name" value="Utp13_C"/>
</dbReference>
<evidence type="ECO:0000256" key="3">
    <source>
        <dbReference type="ARBA" id="ARBA00022737"/>
    </source>
</evidence>
<dbReference type="PROSITE" id="PS50082">
    <property type="entry name" value="WD_REPEATS_2"/>
    <property type="match status" value="3"/>
</dbReference>
<dbReference type="GO" id="GO:0000480">
    <property type="term" value="P:endonucleolytic cleavage in 5'-ETS of tricistronic rRNA transcript (SSU-rRNA, 5.8S rRNA, LSU-rRNA)"/>
    <property type="evidence" value="ECO:0007669"/>
    <property type="project" value="TreeGrafter"/>
</dbReference>
<dbReference type="InterPro" id="IPR015943">
    <property type="entry name" value="WD40/YVTN_repeat-like_dom_sf"/>
</dbReference>
<feature type="repeat" description="WD" evidence="5">
    <location>
        <begin position="50"/>
        <end position="91"/>
    </location>
</feature>
<feature type="non-terminal residue" evidence="7">
    <location>
        <position position="1"/>
    </location>
</feature>
<dbReference type="InterPro" id="IPR020472">
    <property type="entry name" value="WD40_PAC1"/>
</dbReference>
<evidence type="ECO:0000256" key="1">
    <source>
        <dbReference type="ARBA" id="ARBA00004604"/>
    </source>
</evidence>
<proteinExistence type="predicted"/>
<dbReference type="PANTHER" id="PTHR19854">
    <property type="entry name" value="TRANSDUCIN BETA-LIKE 3"/>
    <property type="match status" value="1"/>
</dbReference>
<dbReference type="GO" id="GO:0032040">
    <property type="term" value="C:small-subunit processome"/>
    <property type="evidence" value="ECO:0007669"/>
    <property type="project" value="InterPro"/>
</dbReference>
<feature type="repeat" description="WD" evidence="5">
    <location>
        <begin position="136"/>
        <end position="177"/>
    </location>
</feature>
<dbReference type="PROSITE" id="PS00678">
    <property type="entry name" value="WD_REPEATS_1"/>
    <property type="match status" value="1"/>
</dbReference>
<organism evidence="7 8">
    <name type="scientific">Fasciola hepatica</name>
    <name type="common">Liver fluke</name>
    <dbReference type="NCBI Taxonomy" id="6192"/>
    <lineage>
        <taxon>Eukaryota</taxon>
        <taxon>Metazoa</taxon>
        <taxon>Spiralia</taxon>
        <taxon>Lophotrochozoa</taxon>
        <taxon>Platyhelminthes</taxon>
        <taxon>Trematoda</taxon>
        <taxon>Digenea</taxon>
        <taxon>Plagiorchiida</taxon>
        <taxon>Echinostomata</taxon>
        <taxon>Echinostomatoidea</taxon>
        <taxon>Fasciolidae</taxon>
        <taxon>Fasciola</taxon>
    </lineage>
</organism>
<keyword evidence="3" id="KW-0677">Repeat</keyword>
<dbReference type="Gene3D" id="2.130.10.10">
    <property type="entry name" value="YVTN repeat-like/Quinoprotein amine dehydrogenase"/>
    <property type="match status" value="1"/>
</dbReference>
<keyword evidence="2 5" id="KW-0853">WD repeat</keyword>
<accession>A0A4E0R8K4</accession>
<dbReference type="Pfam" id="PF08625">
    <property type="entry name" value="Utp13"/>
    <property type="match status" value="1"/>
</dbReference>
<dbReference type="Pfam" id="PF00400">
    <property type="entry name" value="WD40"/>
    <property type="match status" value="4"/>
</dbReference>
<dbReference type="GO" id="GO:0000472">
    <property type="term" value="P:endonucleolytic cleavage to generate mature 5'-end of SSU-rRNA from (SSU-rRNA, 5.8S rRNA, LSU-rRNA)"/>
    <property type="evidence" value="ECO:0007669"/>
    <property type="project" value="TreeGrafter"/>
</dbReference>
<dbReference type="SMART" id="SM00320">
    <property type="entry name" value="WD40"/>
    <property type="match status" value="4"/>
</dbReference>
<dbReference type="AlphaFoldDB" id="A0A4E0R8K4"/>
<sequence length="450" mass="50645">ATRYVISSSEDCVLKVWSVHLDNVSDNAVETKAGSELTATALLTEWYVVHAAHQGSVNAIDVSVNNQLVATASRDKTIKIWKFSKNRLDCTGVLKGHRRGVWSVYFSTREKVVLSASGDGDIKLWNLKDFSCIRTFEGHEQPVYKAVFLSNDRQILSCDQKGLVRLWDVAKPNSFTNEPNDRTNQDTDFQASRVFEAHNGRIWSLVLCPGESGFYTGGEDETLCFFKDFTEESNAENAKKIEEFVQTKQAMDNLVQEKRFSEALHLAVKLDQPKRALDLLQDLLLSDITPSTNEAGCRFPRSNSPLTNALNGLRCIRDLSVTQDDPSNSALIQRLLNYAVNWNTRARTAVVAQYVLHWVLTSVEPDELLSWPNIRRTVESLLPYTARHYQRVSNLEEQLAILDYLCDLADEHLVTDVKAPDSLLKGEELDQDIVLLDLSNSASNNMDVDS</sequence>